<proteinExistence type="predicted"/>
<keyword evidence="3" id="KW-1185">Reference proteome</keyword>
<protein>
    <submittedName>
        <fullName evidence="2">Uncharacterized protein</fullName>
    </submittedName>
</protein>
<sequence length="484" mass="55206">MDTPTFPPPKDAVEQEVLDRLVSIRDKLQLLKQDRKTYMQKQHVIPLYQETVEQVRRLNESRSGDQKIEENRVDRVLDSCFQLLSLCFMTIGQNNSAPAAYALTATIKRLLDHLTEVDLFSAKDLESISETLNQLSRNIKHSSEYSSPYLITLLMNRLDLCKRSLASLQKRLSRLEDPLPSVHEKLISILRSISLANTRTKFSASEVKSLRAQLKEIDEKIKANKYLTVDDRQPAGSEDVDFLLRKCLLWSDIVLERRGVISEPFKATYDILVRIRNDLETLSITSKWSLREADLYDFQRQLDKIDESRVNGNWKDEDGKEAELYIQRTLLYLVRRSYGYIYFLMISSNPVSEALQPTFNQLQTLKKCLIEVRNNGGVSTVRELYPYSLKLNSIDNLRVDGKFMFNGDIPEGQGSVNELLAECFEINYELRVAAEAAAEAVDVDDDEDETPVTGDVDAEASTEALAKALEDSKLENKSEGQVTA</sequence>
<feature type="compositionally biased region" description="Acidic residues" evidence="1">
    <location>
        <begin position="441"/>
        <end position="460"/>
    </location>
</feature>
<dbReference type="PANTHER" id="PTHR28086:SF1">
    <property type="entry name" value="CU(2+) SUPPRESSING AND BLEOMYCIN SENSITIVE PROTEIN 1"/>
    <property type="match status" value="1"/>
</dbReference>
<dbReference type="GO" id="GO:0005634">
    <property type="term" value="C:nucleus"/>
    <property type="evidence" value="ECO:0007669"/>
    <property type="project" value="TreeGrafter"/>
</dbReference>
<gene>
    <name evidence="2" type="ORF">BN1708_005317</name>
</gene>
<dbReference type="Pfam" id="PF10303">
    <property type="entry name" value="DUF2408"/>
    <property type="match status" value="2"/>
</dbReference>
<accession>A0A0G4M9D4</accession>
<evidence type="ECO:0000313" key="2">
    <source>
        <dbReference type="EMBL" id="CRK30887.1"/>
    </source>
</evidence>
<evidence type="ECO:0000256" key="1">
    <source>
        <dbReference type="SAM" id="MobiDB-lite"/>
    </source>
</evidence>
<dbReference type="GO" id="GO:0005737">
    <property type="term" value="C:cytoplasm"/>
    <property type="evidence" value="ECO:0007669"/>
    <property type="project" value="TreeGrafter"/>
</dbReference>
<dbReference type="STRING" id="100787.A0A0G4M9D4"/>
<dbReference type="AlphaFoldDB" id="A0A0G4M9D4"/>
<reference evidence="2 3" key="1">
    <citation type="submission" date="2015-05" db="EMBL/GenBank/DDBJ databases">
        <authorList>
            <person name="Wang D.B."/>
            <person name="Wang M."/>
        </authorList>
    </citation>
    <scope>NUCLEOTIDE SEQUENCE [LARGE SCALE GENOMIC DNA]</scope>
    <source>
        <strain evidence="2">VL1</strain>
    </source>
</reference>
<feature type="region of interest" description="Disordered" evidence="1">
    <location>
        <begin position="439"/>
        <end position="484"/>
    </location>
</feature>
<evidence type="ECO:0000313" key="3">
    <source>
        <dbReference type="Proteomes" id="UP000044602"/>
    </source>
</evidence>
<dbReference type="EMBL" id="CVQH01021529">
    <property type="protein sequence ID" value="CRK30887.1"/>
    <property type="molecule type" value="Genomic_DNA"/>
</dbReference>
<feature type="compositionally biased region" description="Basic and acidic residues" evidence="1">
    <location>
        <begin position="468"/>
        <end position="478"/>
    </location>
</feature>
<dbReference type="InterPro" id="IPR018810">
    <property type="entry name" value="UPF0662"/>
</dbReference>
<organism evidence="2 3">
    <name type="scientific">Verticillium longisporum</name>
    <name type="common">Verticillium dahliae var. longisporum</name>
    <dbReference type="NCBI Taxonomy" id="100787"/>
    <lineage>
        <taxon>Eukaryota</taxon>
        <taxon>Fungi</taxon>
        <taxon>Dikarya</taxon>
        <taxon>Ascomycota</taxon>
        <taxon>Pezizomycotina</taxon>
        <taxon>Sordariomycetes</taxon>
        <taxon>Hypocreomycetidae</taxon>
        <taxon>Glomerellales</taxon>
        <taxon>Plectosphaerellaceae</taxon>
        <taxon>Verticillium</taxon>
    </lineage>
</organism>
<dbReference type="PANTHER" id="PTHR28086">
    <property type="entry name" value="UPF0662 PROTEIN YPL260W"/>
    <property type="match status" value="1"/>
</dbReference>
<dbReference type="Proteomes" id="UP000044602">
    <property type="component" value="Unassembled WGS sequence"/>
</dbReference>
<name>A0A0G4M9D4_VERLO</name>